<dbReference type="EMBL" id="JZWV01001630">
    <property type="protein sequence ID" value="KJY18042.1"/>
    <property type="molecule type" value="Genomic_DNA"/>
</dbReference>
<dbReference type="PANTHER" id="PTHR30055:SF234">
    <property type="entry name" value="HTH-TYPE TRANSCRIPTIONAL REGULATOR BETI"/>
    <property type="match status" value="1"/>
</dbReference>
<dbReference type="InterPro" id="IPR036271">
    <property type="entry name" value="Tet_transcr_reg_TetR-rel_C_sf"/>
</dbReference>
<evidence type="ECO:0000259" key="5">
    <source>
        <dbReference type="PROSITE" id="PS50977"/>
    </source>
</evidence>
<dbReference type="SUPFAM" id="SSF48498">
    <property type="entry name" value="Tetracyclin repressor-like, C-terminal domain"/>
    <property type="match status" value="1"/>
</dbReference>
<keyword evidence="3" id="KW-0804">Transcription</keyword>
<dbReference type="SUPFAM" id="SSF46689">
    <property type="entry name" value="Homeodomain-like"/>
    <property type="match status" value="1"/>
</dbReference>
<dbReference type="AlphaFoldDB" id="A0A0F4I7T9"/>
<feature type="domain" description="HTH tetR-type" evidence="5">
    <location>
        <begin position="8"/>
        <end position="68"/>
    </location>
</feature>
<keyword evidence="1" id="KW-0805">Transcription regulation</keyword>
<dbReference type="Gene3D" id="1.10.357.10">
    <property type="entry name" value="Tetracycline Repressor, domain 2"/>
    <property type="match status" value="1"/>
</dbReference>
<accession>A0A0F4I7T9</accession>
<evidence type="ECO:0000313" key="7">
    <source>
        <dbReference type="Proteomes" id="UP000033551"/>
    </source>
</evidence>
<evidence type="ECO:0000256" key="4">
    <source>
        <dbReference type="PROSITE-ProRule" id="PRU00335"/>
    </source>
</evidence>
<evidence type="ECO:0000256" key="3">
    <source>
        <dbReference type="ARBA" id="ARBA00023163"/>
    </source>
</evidence>
<dbReference type="STRING" id="68223.GCA_002028425_07120"/>
<evidence type="ECO:0000313" key="6">
    <source>
        <dbReference type="EMBL" id="KJY18042.1"/>
    </source>
</evidence>
<keyword evidence="7" id="KW-1185">Reference proteome</keyword>
<gene>
    <name evidence="6" type="ORF">VR44_39735</name>
</gene>
<dbReference type="Pfam" id="PF00440">
    <property type="entry name" value="TetR_N"/>
    <property type="match status" value="1"/>
</dbReference>
<dbReference type="InterPro" id="IPR050109">
    <property type="entry name" value="HTH-type_TetR-like_transc_reg"/>
</dbReference>
<dbReference type="PANTHER" id="PTHR30055">
    <property type="entry name" value="HTH-TYPE TRANSCRIPTIONAL REGULATOR RUTR"/>
    <property type="match status" value="1"/>
</dbReference>
<sequence>MVKQERAARTRESLVHAAAEVFAEEGFTAASIAQISRRAGVTSGALHFHFEGKTSLALAVEERAARAMREAAAVNEERDRAGGPLQVLVGSTYTMLSLLTEDIGVRAAFALCADAGHESRLDLRRQWKLWTEGLLVAAEQAGLLAEGVSPQEATDLVVALTVGLDGLGGFEPGHGARQLLTRIWSVVLPGIANGEAAAAALIEAASGKETD</sequence>
<dbReference type="PATRIC" id="fig|68223.7.peg.6129"/>
<feature type="DNA-binding region" description="H-T-H motif" evidence="4">
    <location>
        <begin position="31"/>
        <end position="50"/>
    </location>
</feature>
<dbReference type="GO" id="GO:0003700">
    <property type="term" value="F:DNA-binding transcription factor activity"/>
    <property type="evidence" value="ECO:0007669"/>
    <property type="project" value="TreeGrafter"/>
</dbReference>
<evidence type="ECO:0000256" key="2">
    <source>
        <dbReference type="ARBA" id="ARBA00023125"/>
    </source>
</evidence>
<dbReference type="InterPro" id="IPR009057">
    <property type="entry name" value="Homeodomain-like_sf"/>
</dbReference>
<evidence type="ECO:0000256" key="1">
    <source>
        <dbReference type="ARBA" id="ARBA00023015"/>
    </source>
</evidence>
<organism evidence="6 7">
    <name type="scientific">Streptomyces katrae</name>
    <dbReference type="NCBI Taxonomy" id="68223"/>
    <lineage>
        <taxon>Bacteria</taxon>
        <taxon>Bacillati</taxon>
        <taxon>Actinomycetota</taxon>
        <taxon>Actinomycetes</taxon>
        <taxon>Kitasatosporales</taxon>
        <taxon>Streptomycetaceae</taxon>
        <taxon>Streptomyces</taxon>
    </lineage>
</organism>
<protein>
    <recommendedName>
        <fullName evidence="5">HTH tetR-type domain-containing protein</fullName>
    </recommendedName>
</protein>
<dbReference type="PROSITE" id="PS50977">
    <property type="entry name" value="HTH_TETR_2"/>
    <property type="match status" value="1"/>
</dbReference>
<name>A0A0F4I7T9_9ACTN</name>
<dbReference type="GO" id="GO:0000976">
    <property type="term" value="F:transcription cis-regulatory region binding"/>
    <property type="evidence" value="ECO:0007669"/>
    <property type="project" value="TreeGrafter"/>
</dbReference>
<dbReference type="PRINTS" id="PR00455">
    <property type="entry name" value="HTHTETR"/>
</dbReference>
<dbReference type="PROSITE" id="PS01081">
    <property type="entry name" value="HTH_TETR_1"/>
    <property type="match status" value="1"/>
</dbReference>
<proteinExistence type="predicted"/>
<dbReference type="RefSeq" id="WP_045952565.1">
    <property type="nucleotide sequence ID" value="NZ_JZWV01001630.1"/>
</dbReference>
<dbReference type="NCBIfam" id="NF041196">
    <property type="entry name" value="ScbR_bind_reg"/>
    <property type="match status" value="1"/>
</dbReference>
<dbReference type="OrthoDB" id="3237195at2"/>
<reference evidence="6 7" key="1">
    <citation type="submission" date="2015-02" db="EMBL/GenBank/DDBJ databases">
        <authorList>
            <person name="Ju K.-S."/>
            <person name="Doroghazi J.R."/>
            <person name="Metcalf W."/>
        </authorList>
    </citation>
    <scope>NUCLEOTIDE SEQUENCE [LARGE SCALE GENOMIC DNA]</scope>
    <source>
        <strain evidence="6 7">NRRL ISP-5550</strain>
    </source>
</reference>
<dbReference type="InterPro" id="IPR023772">
    <property type="entry name" value="DNA-bd_HTH_TetR-type_CS"/>
</dbReference>
<dbReference type="InterPro" id="IPR047923">
    <property type="entry name" value="ArpA-like"/>
</dbReference>
<comment type="caution">
    <text evidence="6">The sequence shown here is derived from an EMBL/GenBank/DDBJ whole genome shotgun (WGS) entry which is preliminary data.</text>
</comment>
<dbReference type="InterPro" id="IPR001647">
    <property type="entry name" value="HTH_TetR"/>
</dbReference>
<keyword evidence="2 4" id="KW-0238">DNA-binding</keyword>
<dbReference type="Proteomes" id="UP000033551">
    <property type="component" value="Unassembled WGS sequence"/>
</dbReference>